<dbReference type="Pfam" id="PF07690">
    <property type="entry name" value="MFS_1"/>
    <property type="match status" value="1"/>
</dbReference>
<feature type="transmembrane region" description="Helical" evidence="5">
    <location>
        <begin position="155"/>
        <end position="174"/>
    </location>
</feature>
<feature type="domain" description="Major facilitator superfamily (MFS) profile" evidence="6">
    <location>
        <begin position="22"/>
        <end position="395"/>
    </location>
</feature>
<dbReference type="Proteomes" id="UP001320766">
    <property type="component" value="Unassembled WGS sequence"/>
</dbReference>
<evidence type="ECO:0000259" key="6">
    <source>
        <dbReference type="PROSITE" id="PS50850"/>
    </source>
</evidence>
<dbReference type="EMBL" id="JAMZEC010000001">
    <property type="protein sequence ID" value="MCP2352087.1"/>
    <property type="molecule type" value="Genomic_DNA"/>
</dbReference>
<dbReference type="RefSeq" id="WP_253779064.1">
    <property type="nucleotide sequence ID" value="NZ_BAAAVE010000011.1"/>
</dbReference>
<dbReference type="CDD" id="cd17370">
    <property type="entry name" value="MFS_MJ1317_like"/>
    <property type="match status" value="1"/>
</dbReference>
<accession>A0ABT1KES9</accession>
<evidence type="ECO:0000313" key="8">
    <source>
        <dbReference type="Proteomes" id="UP001320766"/>
    </source>
</evidence>
<keyword evidence="4 5" id="KW-0472">Membrane</keyword>
<evidence type="ECO:0000256" key="2">
    <source>
        <dbReference type="ARBA" id="ARBA00022692"/>
    </source>
</evidence>
<dbReference type="PANTHER" id="PTHR23518">
    <property type="entry name" value="C-METHYLTRANSFERASE"/>
    <property type="match status" value="1"/>
</dbReference>
<evidence type="ECO:0000256" key="5">
    <source>
        <dbReference type="SAM" id="Phobius"/>
    </source>
</evidence>
<name>A0ABT1KES9_9ACTN</name>
<feature type="transmembrane region" description="Helical" evidence="5">
    <location>
        <begin position="290"/>
        <end position="307"/>
    </location>
</feature>
<dbReference type="InterPro" id="IPR011701">
    <property type="entry name" value="MFS"/>
</dbReference>
<evidence type="ECO:0000256" key="3">
    <source>
        <dbReference type="ARBA" id="ARBA00022989"/>
    </source>
</evidence>
<dbReference type="PANTHER" id="PTHR23518:SF2">
    <property type="entry name" value="MAJOR FACILITATOR SUPERFAMILY TRANSPORTER"/>
    <property type="match status" value="1"/>
</dbReference>
<dbReference type="SUPFAM" id="SSF103473">
    <property type="entry name" value="MFS general substrate transporter"/>
    <property type="match status" value="1"/>
</dbReference>
<evidence type="ECO:0000256" key="1">
    <source>
        <dbReference type="ARBA" id="ARBA00004651"/>
    </source>
</evidence>
<feature type="transmembrane region" description="Helical" evidence="5">
    <location>
        <begin position="261"/>
        <end position="278"/>
    </location>
</feature>
<dbReference type="Gene3D" id="1.20.1250.20">
    <property type="entry name" value="MFS general substrate transporter like domains"/>
    <property type="match status" value="2"/>
</dbReference>
<feature type="transmembrane region" description="Helical" evidence="5">
    <location>
        <begin position="228"/>
        <end position="249"/>
    </location>
</feature>
<evidence type="ECO:0000313" key="7">
    <source>
        <dbReference type="EMBL" id="MCP2352087.1"/>
    </source>
</evidence>
<sequence length="395" mass="40265">MYIADVKSGVKMSRLSLAVPANVLALGAVSLVTDVSSEMVTAILPFYLVLSLGLSPLAFGLVDGLFFGVTAVVRLAGAHLADRLQRPKLVAGLGYALSAACRLGLPAAGGSAALVGAVVAADRTGKGLRTAPRDALITLSADPGRLGQAFGVHRAMDTAGAFLGPLVAFAVLGASGAYDAVFVVSFAVAVLGVLIFVLYVRDRRESAPAPASIRPALALLGETRFRRLCLTACGLGLVTVSDAFVYLLVQHNAGLATEHLPLLPLGTAAAYLLLAVPLGRLADRVGRGPMFVLGHLALVAVYGVLAASGPFWVVLPLLGLFYAATDGVLMAAAGPLLPPGLRTSGLALLQTGQAVARMVSSILYGAAWAAFGPVPGLVAMGVGVVACLSLWKVVR</sequence>
<feature type="transmembrane region" description="Helical" evidence="5">
    <location>
        <begin position="180"/>
        <end position="200"/>
    </location>
</feature>
<feature type="transmembrane region" description="Helical" evidence="5">
    <location>
        <begin position="377"/>
        <end position="394"/>
    </location>
</feature>
<keyword evidence="8" id="KW-1185">Reference proteome</keyword>
<evidence type="ECO:0000256" key="4">
    <source>
        <dbReference type="ARBA" id="ARBA00023136"/>
    </source>
</evidence>
<organism evidence="7 8">
    <name type="scientific">Nonomuraea roseoviolacea subsp. carminata</name>
    <dbReference type="NCBI Taxonomy" id="160689"/>
    <lineage>
        <taxon>Bacteria</taxon>
        <taxon>Bacillati</taxon>
        <taxon>Actinomycetota</taxon>
        <taxon>Actinomycetes</taxon>
        <taxon>Streptosporangiales</taxon>
        <taxon>Streptosporangiaceae</taxon>
        <taxon>Nonomuraea</taxon>
    </lineage>
</organism>
<dbReference type="InterPro" id="IPR020846">
    <property type="entry name" value="MFS_dom"/>
</dbReference>
<gene>
    <name evidence="7" type="ORF">HD595_008209</name>
</gene>
<protein>
    <submittedName>
        <fullName evidence="7">MFS family permease</fullName>
    </submittedName>
</protein>
<comment type="subcellular location">
    <subcellularLocation>
        <location evidence="1">Cell membrane</location>
        <topology evidence="1">Multi-pass membrane protein</topology>
    </subcellularLocation>
</comment>
<comment type="caution">
    <text evidence="7">The sequence shown here is derived from an EMBL/GenBank/DDBJ whole genome shotgun (WGS) entry which is preliminary data.</text>
</comment>
<reference evidence="7 8" key="1">
    <citation type="submission" date="2022-06" db="EMBL/GenBank/DDBJ databases">
        <title>Sequencing the genomes of 1000 actinobacteria strains.</title>
        <authorList>
            <person name="Klenk H.-P."/>
        </authorList>
    </citation>
    <scope>NUCLEOTIDE SEQUENCE [LARGE SCALE GENOMIC DNA]</scope>
    <source>
        <strain evidence="7 8">DSM 44170</strain>
    </source>
</reference>
<proteinExistence type="predicted"/>
<keyword evidence="2 5" id="KW-0812">Transmembrane</keyword>
<dbReference type="InterPro" id="IPR036259">
    <property type="entry name" value="MFS_trans_sf"/>
</dbReference>
<feature type="transmembrane region" description="Helical" evidence="5">
    <location>
        <begin position="46"/>
        <end position="76"/>
    </location>
</feature>
<keyword evidence="3 5" id="KW-1133">Transmembrane helix</keyword>
<dbReference type="PROSITE" id="PS50850">
    <property type="entry name" value="MFS"/>
    <property type="match status" value="1"/>
</dbReference>